<dbReference type="RefSeq" id="WP_121898625.1">
    <property type="nucleotide sequence ID" value="NZ_RCNT01000007.1"/>
</dbReference>
<gene>
    <name evidence="2" type="ORF">D9R08_13630</name>
</gene>
<evidence type="ECO:0000256" key="1">
    <source>
        <dbReference type="SAM" id="Phobius"/>
    </source>
</evidence>
<reference evidence="2 3" key="1">
    <citation type="submission" date="2018-10" db="EMBL/GenBank/DDBJ databases">
        <authorList>
            <person name="Jung H.S."/>
            <person name="Jeon C.O."/>
        </authorList>
    </citation>
    <scope>NUCLEOTIDE SEQUENCE [LARGE SCALE GENOMIC DNA]</scope>
    <source>
        <strain evidence="2 3">MA-7-27</strain>
    </source>
</reference>
<comment type="caution">
    <text evidence="2">The sequence shown here is derived from an EMBL/GenBank/DDBJ whole genome shotgun (WGS) entry which is preliminary data.</text>
</comment>
<dbReference type="EMBL" id="RCNT01000007">
    <property type="protein sequence ID" value="RMA41365.1"/>
    <property type="molecule type" value="Genomic_DNA"/>
</dbReference>
<sequence>MSDYDQRNTNYDYTIPDSAGSAFGTLLVVLGIIGLVLLATIFFDVEAGGERPSDPAAVATEGDQQ</sequence>
<dbReference type="Proteomes" id="UP000281343">
    <property type="component" value="Unassembled WGS sequence"/>
</dbReference>
<evidence type="ECO:0000313" key="2">
    <source>
        <dbReference type="EMBL" id="RMA41365.1"/>
    </source>
</evidence>
<feature type="transmembrane region" description="Helical" evidence="1">
    <location>
        <begin position="20"/>
        <end position="43"/>
    </location>
</feature>
<keyword evidence="1" id="KW-0472">Membrane</keyword>
<dbReference type="AlphaFoldDB" id="A0A3L9Y1S4"/>
<protein>
    <submittedName>
        <fullName evidence="2">Uncharacterized protein</fullName>
    </submittedName>
</protein>
<evidence type="ECO:0000313" key="3">
    <source>
        <dbReference type="Proteomes" id="UP000281343"/>
    </source>
</evidence>
<keyword evidence="1" id="KW-0812">Transmembrane</keyword>
<organism evidence="2 3">
    <name type="scientific">Rhodophyticola porphyridii</name>
    <dbReference type="NCBI Taxonomy" id="1852017"/>
    <lineage>
        <taxon>Bacteria</taxon>
        <taxon>Pseudomonadati</taxon>
        <taxon>Pseudomonadota</taxon>
        <taxon>Alphaproteobacteria</taxon>
        <taxon>Rhodobacterales</taxon>
        <taxon>Roseobacteraceae</taxon>
        <taxon>Rhodophyticola</taxon>
    </lineage>
</organism>
<keyword evidence="3" id="KW-1185">Reference proteome</keyword>
<name>A0A3L9Y1S4_9RHOB</name>
<accession>A0A3L9Y1S4</accession>
<keyword evidence="1" id="KW-1133">Transmembrane helix</keyword>
<proteinExistence type="predicted"/>